<sequence>MTATSHLLMPDERRVLARLADVLVPRSGDMPSASEVALCNAPIDRALASRPDLLPTVRALVARARDCHAHEFVREIEKDDPIALQALLQLIAGAYYMLPEVRAMLGYAGQARR</sequence>
<proteinExistence type="predicted"/>
<organism evidence="1 2">
    <name type="scientific">Ancylobacter pratisalsi</name>
    <dbReference type="NCBI Taxonomy" id="1745854"/>
    <lineage>
        <taxon>Bacteria</taxon>
        <taxon>Pseudomonadati</taxon>
        <taxon>Pseudomonadota</taxon>
        <taxon>Alphaproteobacteria</taxon>
        <taxon>Hyphomicrobiales</taxon>
        <taxon>Xanthobacteraceae</taxon>
        <taxon>Ancylobacter</taxon>
    </lineage>
</organism>
<dbReference type="KEGG" id="apra:G3A50_04575"/>
<reference evidence="1 2" key="1">
    <citation type="submission" date="2020-02" db="EMBL/GenBank/DDBJ databases">
        <authorList>
            <person name="Li G."/>
        </authorList>
    </citation>
    <scope>NUCLEOTIDE SEQUENCE [LARGE SCALE GENOMIC DNA]</scope>
    <source>
        <strain evidence="1 2">DSM 102029</strain>
    </source>
</reference>
<dbReference type="RefSeq" id="WP_163074165.1">
    <property type="nucleotide sequence ID" value="NZ_CP048630.1"/>
</dbReference>
<accession>A0A6P1YIA8</accession>
<protein>
    <submittedName>
        <fullName evidence="1">Uncharacterized protein</fullName>
    </submittedName>
</protein>
<evidence type="ECO:0000313" key="2">
    <source>
        <dbReference type="Proteomes" id="UP000464751"/>
    </source>
</evidence>
<dbReference type="EMBL" id="CP048630">
    <property type="protein sequence ID" value="QIB33067.1"/>
    <property type="molecule type" value="Genomic_DNA"/>
</dbReference>
<keyword evidence="2" id="KW-1185">Reference proteome</keyword>
<dbReference type="AlphaFoldDB" id="A0A6P1YIA8"/>
<name>A0A6P1YIA8_9HYPH</name>
<evidence type="ECO:0000313" key="1">
    <source>
        <dbReference type="EMBL" id="QIB33067.1"/>
    </source>
</evidence>
<gene>
    <name evidence="1" type="ORF">G3A50_04575</name>
</gene>
<dbReference type="Proteomes" id="UP000464751">
    <property type="component" value="Chromosome"/>
</dbReference>